<evidence type="ECO:0000313" key="2">
    <source>
        <dbReference type="EMBL" id="GKS80418.1"/>
    </source>
</evidence>
<comment type="caution">
    <text evidence="2">The sequence shown here is derived from an EMBL/GenBank/DDBJ whole genome shotgun (WGS) entry which is preliminary data.</text>
</comment>
<feature type="transmembrane region" description="Helical" evidence="1">
    <location>
        <begin position="50"/>
        <end position="71"/>
    </location>
</feature>
<accession>A0ABQ5JFE2</accession>
<keyword evidence="3" id="KW-1185">Reference proteome</keyword>
<keyword evidence="1" id="KW-0472">Membrane</keyword>
<organism evidence="2 3">
    <name type="scientific">Ligilactobacillus pabuli</name>
    <dbReference type="NCBI Taxonomy" id="2886039"/>
    <lineage>
        <taxon>Bacteria</taxon>
        <taxon>Bacillati</taxon>
        <taxon>Bacillota</taxon>
        <taxon>Bacilli</taxon>
        <taxon>Lactobacillales</taxon>
        <taxon>Lactobacillaceae</taxon>
        <taxon>Ligilactobacillus</taxon>
    </lineage>
</organism>
<proteinExistence type="predicted"/>
<feature type="transmembrane region" description="Helical" evidence="1">
    <location>
        <begin position="83"/>
        <end position="100"/>
    </location>
</feature>
<dbReference type="RefSeq" id="WP_244053947.1">
    <property type="nucleotide sequence ID" value="NZ_BQXH01000001.1"/>
</dbReference>
<evidence type="ECO:0000256" key="1">
    <source>
        <dbReference type="SAM" id="Phobius"/>
    </source>
</evidence>
<keyword evidence="1" id="KW-1133">Transmembrane helix</keyword>
<keyword evidence="1" id="KW-0812">Transmembrane</keyword>
<dbReference type="Proteomes" id="UP001055149">
    <property type="component" value="Unassembled WGS sequence"/>
</dbReference>
<feature type="transmembrane region" description="Helical" evidence="1">
    <location>
        <begin position="106"/>
        <end position="122"/>
    </location>
</feature>
<gene>
    <name evidence="2" type="ORF">LPAF129_01030</name>
</gene>
<evidence type="ECO:0000313" key="3">
    <source>
        <dbReference type="Proteomes" id="UP001055149"/>
    </source>
</evidence>
<feature type="transmembrane region" description="Helical" evidence="1">
    <location>
        <begin position="12"/>
        <end position="34"/>
    </location>
</feature>
<sequence length="142" mass="16453">MLNRGLNVSTGLVGIVYVLSEILYQIVVWCLMSFNKMSYLTAFKFADHRGFFFTFILGLTCVLSVISLIALISNLILFTRADFFLRILLTLSAFFLPYLHGQLTSSILSEFLFVTFFLLYLNKIKGRKQDFKQAEFKNYKQL</sequence>
<dbReference type="EMBL" id="BQXH01000001">
    <property type="protein sequence ID" value="GKS80418.1"/>
    <property type="molecule type" value="Genomic_DNA"/>
</dbReference>
<name>A0ABQ5JFE2_9LACO</name>
<reference evidence="2" key="1">
    <citation type="journal article" date="2022" name="Int. J. Syst. Evol. Microbiol.">
        <title>A novel species of lactic acid bacteria, Ligilactobacillus pabuli sp. nov., isolated from alfalfa silage.</title>
        <authorList>
            <person name="Tohno M."/>
            <person name="Tanizawa Y."/>
            <person name="Sawada H."/>
            <person name="Sakamoto M."/>
            <person name="Ohkuma M."/>
            <person name="Kobayashi H."/>
        </authorList>
    </citation>
    <scope>NUCLEOTIDE SEQUENCE</scope>
    <source>
        <strain evidence="2">AF129</strain>
    </source>
</reference>
<protein>
    <submittedName>
        <fullName evidence="2">Uncharacterized protein</fullName>
    </submittedName>
</protein>